<dbReference type="SUPFAM" id="SSF53613">
    <property type="entry name" value="Ribokinase-like"/>
    <property type="match status" value="1"/>
</dbReference>
<dbReference type="EC" id="5.1.99.6" evidence="12"/>
<feature type="binding site" evidence="12">
    <location>
        <begin position="86"/>
        <end position="90"/>
    </location>
    <ligand>
        <name>(6S)-NADPHX</name>
        <dbReference type="ChEBI" id="CHEBI:64076"/>
    </ligand>
</feature>
<evidence type="ECO:0000256" key="7">
    <source>
        <dbReference type="ARBA" id="ARBA00023239"/>
    </source>
</evidence>
<evidence type="ECO:0000256" key="9">
    <source>
        <dbReference type="ARBA" id="ARBA00048238"/>
    </source>
</evidence>
<dbReference type="PANTHER" id="PTHR12592">
    <property type="entry name" value="ATP-DEPENDENT (S)-NAD(P)H-HYDRATE DEHYDRATASE FAMILY MEMBER"/>
    <property type="match status" value="1"/>
</dbReference>
<dbReference type="HAMAP" id="MF_01965">
    <property type="entry name" value="NADHX_dehydratase"/>
    <property type="match status" value="1"/>
</dbReference>
<accession>A0ABN0P0D2</accession>
<evidence type="ECO:0000256" key="4">
    <source>
        <dbReference type="ARBA" id="ARBA00022840"/>
    </source>
</evidence>
<comment type="function">
    <text evidence="8">Bifunctional enzyme that catalyzes the epimerization of the S- and R-forms of NAD(P)HX and the dehydration of the S-form of NAD(P)HX at the expense of ADP, which is converted to AMP. This allows the repair of both epimers of NAD(P)HX, a damaged form of NAD(P)H that is a result of enzymatic or heat-dependent hydration.</text>
</comment>
<dbReference type="RefSeq" id="WP_021686484.1">
    <property type="nucleotide sequence ID" value="NZ_KI260556.1"/>
</dbReference>
<dbReference type="HAMAP" id="MF_01966">
    <property type="entry name" value="NADHX_epimerase"/>
    <property type="match status" value="1"/>
</dbReference>
<dbReference type="InterPro" id="IPR004443">
    <property type="entry name" value="YjeF_N_dom"/>
</dbReference>
<comment type="caution">
    <text evidence="11">Lacks conserved residue(s) required for the propagation of feature annotation.</text>
</comment>
<keyword evidence="12" id="KW-0630">Potassium</keyword>
<dbReference type="PROSITE" id="PS51383">
    <property type="entry name" value="YJEF_C_3"/>
    <property type="match status" value="1"/>
</dbReference>
<name>A0ABN0P0D2_TRELE</name>
<feature type="domain" description="YjeF N-terminal" evidence="14">
    <location>
        <begin position="8"/>
        <end position="243"/>
    </location>
</feature>
<keyword evidence="12" id="KW-0479">Metal-binding</keyword>
<keyword evidence="7 11" id="KW-0456">Lyase</keyword>
<evidence type="ECO:0000256" key="10">
    <source>
        <dbReference type="ARBA" id="ARBA00049209"/>
    </source>
</evidence>
<evidence type="ECO:0000313" key="16">
    <source>
        <dbReference type="Proteomes" id="UP000016649"/>
    </source>
</evidence>
<comment type="catalytic activity">
    <reaction evidence="12">
        <text>(6R)-NADPHX = (6S)-NADPHX</text>
        <dbReference type="Rhea" id="RHEA:32227"/>
        <dbReference type="ChEBI" id="CHEBI:64076"/>
        <dbReference type="ChEBI" id="CHEBI:64077"/>
        <dbReference type="EC" id="5.1.99.6"/>
    </reaction>
</comment>
<feature type="binding site" evidence="11">
    <location>
        <position position="379"/>
    </location>
    <ligand>
        <name>(6S)-NADPHX</name>
        <dbReference type="ChEBI" id="CHEBI:64076"/>
    </ligand>
</feature>
<evidence type="ECO:0000313" key="15">
    <source>
        <dbReference type="EMBL" id="ERJ93915.1"/>
    </source>
</evidence>
<dbReference type="PROSITE" id="PS51385">
    <property type="entry name" value="YJEF_N"/>
    <property type="match status" value="1"/>
</dbReference>
<keyword evidence="12" id="KW-0413">Isomerase</keyword>
<comment type="cofactor">
    <cofactor evidence="11">
        <name>Mg(2+)</name>
        <dbReference type="ChEBI" id="CHEBI:18420"/>
    </cofactor>
</comment>
<feature type="domain" description="YjeF C-terminal" evidence="13">
    <location>
        <begin position="274"/>
        <end position="590"/>
    </location>
</feature>
<comment type="catalytic activity">
    <reaction evidence="9 11">
        <text>(6S)-NADHX + ADP = AMP + phosphate + NADH + H(+)</text>
        <dbReference type="Rhea" id="RHEA:32223"/>
        <dbReference type="ChEBI" id="CHEBI:15378"/>
        <dbReference type="ChEBI" id="CHEBI:43474"/>
        <dbReference type="ChEBI" id="CHEBI:57945"/>
        <dbReference type="ChEBI" id="CHEBI:64074"/>
        <dbReference type="ChEBI" id="CHEBI:456215"/>
        <dbReference type="ChEBI" id="CHEBI:456216"/>
        <dbReference type="EC" id="4.2.1.136"/>
    </reaction>
</comment>
<dbReference type="PROSITE" id="PS01050">
    <property type="entry name" value="YJEF_C_2"/>
    <property type="match status" value="1"/>
</dbReference>
<dbReference type="PANTHER" id="PTHR12592:SF0">
    <property type="entry name" value="ATP-DEPENDENT (S)-NAD(P)H-HYDRATE DEHYDRATASE"/>
    <property type="match status" value="1"/>
</dbReference>
<feature type="binding site" evidence="11">
    <location>
        <position position="450"/>
    </location>
    <ligand>
        <name>(6S)-NADPHX</name>
        <dbReference type="ChEBI" id="CHEBI:64076"/>
    </ligand>
</feature>
<dbReference type="InterPro" id="IPR017953">
    <property type="entry name" value="Carbohydrate_kinase_pred_CS"/>
</dbReference>
<protein>
    <recommendedName>
        <fullName evidence="11 12">Multifunctional fusion protein</fullName>
    </recommendedName>
    <domain>
        <recommendedName>
            <fullName evidence="11">ADP-dependent (S)-NAD(P)H-hydrate dehydratase</fullName>
            <ecNumber evidence="11">4.2.1.136</ecNumber>
        </recommendedName>
        <alternativeName>
            <fullName evidence="11">ADP-dependent NAD(P)HX dehydratase</fullName>
        </alternativeName>
    </domain>
    <domain>
        <recommendedName>
            <fullName evidence="12">NAD(P)H-hydrate epimerase</fullName>
            <ecNumber evidence="12">5.1.99.6</ecNumber>
        </recommendedName>
        <alternativeName>
            <fullName evidence="12">NAD(P)HX epimerase</fullName>
        </alternativeName>
    </domain>
</protein>
<comment type="catalytic activity">
    <reaction evidence="10 11">
        <text>(6S)-NADPHX + ADP = AMP + phosphate + NADPH + H(+)</text>
        <dbReference type="Rhea" id="RHEA:32235"/>
        <dbReference type="ChEBI" id="CHEBI:15378"/>
        <dbReference type="ChEBI" id="CHEBI:43474"/>
        <dbReference type="ChEBI" id="CHEBI:57783"/>
        <dbReference type="ChEBI" id="CHEBI:64076"/>
        <dbReference type="ChEBI" id="CHEBI:456215"/>
        <dbReference type="ChEBI" id="CHEBI:456216"/>
        <dbReference type="EC" id="4.2.1.136"/>
    </reaction>
</comment>
<evidence type="ECO:0000256" key="12">
    <source>
        <dbReference type="HAMAP-Rule" id="MF_01966"/>
    </source>
</evidence>
<comment type="similarity">
    <text evidence="1">In the N-terminal section; belongs to the NnrE/AIBP family.</text>
</comment>
<feature type="binding site" evidence="12">
    <location>
        <position position="188"/>
    </location>
    <ligand>
        <name>(6S)-NADPHX</name>
        <dbReference type="ChEBI" id="CHEBI:64076"/>
    </ligand>
</feature>
<dbReference type="SUPFAM" id="SSF64153">
    <property type="entry name" value="YjeF N-terminal domain-like"/>
    <property type="match status" value="1"/>
</dbReference>
<dbReference type="Pfam" id="PF01256">
    <property type="entry name" value="Carb_kinase"/>
    <property type="match status" value="1"/>
</dbReference>
<comment type="caution">
    <text evidence="15">The sequence shown here is derived from an EMBL/GenBank/DDBJ whole genome shotgun (WGS) entry which is preliminary data.</text>
</comment>
<keyword evidence="16" id="KW-1185">Reference proteome</keyword>
<proteinExistence type="inferred from homology"/>
<dbReference type="Proteomes" id="UP000016649">
    <property type="component" value="Unassembled WGS sequence"/>
</dbReference>
<evidence type="ECO:0000256" key="2">
    <source>
        <dbReference type="ARBA" id="ARBA00009524"/>
    </source>
</evidence>
<dbReference type="NCBIfam" id="TIGR00197">
    <property type="entry name" value="yjeF_nterm"/>
    <property type="match status" value="1"/>
</dbReference>
<dbReference type="EMBL" id="AWVH01000013">
    <property type="protein sequence ID" value="ERJ93915.1"/>
    <property type="molecule type" value="Genomic_DNA"/>
</dbReference>
<keyword evidence="4 11" id="KW-0067">ATP-binding</keyword>
<keyword evidence="5 11" id="KW-0521">NADP</keyword>
<evidence type="ECO:0000256" key="8">
    <source>
        <dbReference type="ARBA" id="ARBA00025153"/>
    </source>
</evidence>
<sequence length="594" mass="63038">MKNLYTDTRVLDRAAVSCFGLTEDILMENAASALEDEVVRALQTCAFAPDSGLAAQKHTVPIDMDVSAKRALVPEYRVLIVCGSGNNGGDGWALARRLNGDMIAGNLCSVTVFEVVAPKSQACVRQAERARSAGIPIIRNFLRTDFIKSYHVIVDCLFGSGFYGALSEQAEKLICALNKADCFKIACDIPSGIDSKGCGTTAFCADITVCMGALKTALFSDFAKNHTGKIITVALGVSSPLFESGGKSGKNVKAAELAQISATAEPVEPAAFLLEASDMELPERLLLSVHKGDFGHAAVYTGEKPGAGIIAACAAFCCGAGLVSLVSDAGQTLYGVCSKHGLQKTMAMAAKNTGSAFPCYLMQSADLPEKASAVAAGMGFGRKNERVVLKRRTKERAAVEQCMQERAASLFALLNERRSLPCVLDADLFYCAEIKQLLKARPFGLVLTPHPKEFQSLLSLCGLANISVEQIVKNRLELVKDFCAAYPGAVLLLKGANMTIGYCPEKGGKKKGGKAEVYINMFGMPCLAKGGSGDVLAGLVCAFLAQKYEPLNAAIQGSLLLAASSRLQKSSYSSTPFTLIQSLEKPEQLRTALR</sequence>
<feature type="binding site" evidence="12">
    <location>
        <position position="191"/>
    </location>
    <ligand>
        <name>K(+)</name>
        <dbReference type="ChEBI" id="CHEBI:29103"/>
    </ligand>
</feature>
<evidence type="ECO:0000256" key="1">
    <source>
        <dbReference type="ARBA" id="ARBA00006001"/>
    </source>
</evidence>
<feature type="binding site" evidence="11">
    <location>
        <position position="307"/>
    </location>
    <ligand>
        <name>(6S)-NADPHX</name>
        <dbReference type="ChEBI" id="CHEBI:64076"/>
    </ligand>
</feature>
<dbReference type="Gene3D" id="3.40.50.10260">
    <property type="entry name" value="YjeF N-terminal domain"/>
    <property type="match status" value="1"/>
</dbReference>
<keyword evidence="3 11" id="KW-0547">Nucleotide-binding</keyword>
<feature type="binding site" evidence="11">
    <location>
        <position position="534"/>
    </location>
    <ligand>
        <name>(6S)-NADPHX</name>
        <dbReference type="ChEBI" id="CHEBI:64076"/>
    </ligand>
</feature>
<comment type="function">
    <text evidence="11">Catalyzes the dehydration of the S-form of NAD(P)HX at the expense of ADP, which is converted to AMP. Together with NAD(P)HX epimerase, which catalyzes the epimerization of the S- and R-forms, the enzyme allows the repair of both epimers of NAD(P)HX, a damaged form of NAD(P)H that is a result of enzymatic or heat-dependent hydration.</text>
</comment>
<feature type="binding site" evidence="12">
    <location>
        <position position="87"/>
    </location>
    <ligand>
        <name>K(+)</name>
        <dbReference type="ChEBI" id="CHEBI:29103"/>
    </ligand>
</feature>
<comment type="similarity">
    <text evidence="2">In the C-terminal section; belongs to the NnrD/CARKD family.</text>
</comment>
<feature type="binding site" evidence="11">
    <location>
        <position position="533"/>
    </location>
    <ligand>
        <name>AMP</name>
        <dbReference type="ChEBI" id="CHEBI:456215"/>
    </ligand>
</feature>
<keyword evidence="6 11" id="KW-0520">NAD</keyword>
<reference evidence="15 16" key="1">
    <citation type="submission" date="2013-08" db="EMBL/GenBank/DDBJ databases">
        <authorList>
            <person name="Weinstock G."/>
            <person name="Sodergren E."/>
            <person name="Wylie T."/>
            <person name="Fulton L."/>
            <person name="Fulton R."/>
            <person name="Fronick C."/>
            <person name="O'Laughlin M."/>
            <person name="Godfrey J."/>
            <person name="Miner T."/>
            <person name="Herter B."/>
            <person name="Appelbaum E."/>
            <person name="Cordes M."/>
            <person name="Lek S."/>
            <person name="Wollam A."/>
            <person name="Pepin K.H."/>
            <person name="Palsikar V.B."/>
            <person name="Mitreva M."/>
            <person name="Wilson R.K."/>
        </authorList>
    </citation>
    <scope>NUCLEOTIDE SEQUENCE [LARGE SCALE GENOMIC DNA]</scope>
    <source>
        <strain evidence="15 16">ATCC 700332</strain>
    </source>
</reference>
<feature type="binding site" evidence="12">
    <location>
        <begin position="159"/>
        <end position="165"/>
    </location>
    <ligand>
        <name>(6S)-NADPHX</name>
        <dbReference type="ChEBI" id="CHEBI:64076"/>
    </ligand>
</feature>
<comment type="similarity">
    <text evidence="11">Belongs to the NnrD/CARKD family.</text>
</comment>
<evidence type="ECO:0000259" key="14">
    <source>
        <dbReference type="PROSITE" id="PS51385"/>
    </source>
</evidence>
<comment type="cofactor">
    <cofactor evidence="12">
        <name>K(+)</name>
        <dbReference type="ChEBI" id="CHEBI:29103"/>
    </cofactor>
    <text evidence="12">Binds 1 potassium ion per subunit.</text>
</comment>
<dbReference type="Pfam" id="PF03853">
    <property type="entry name" value="YjeF_N"/>
    <property type="match status" value="1"/>
</dbReference>
<dbReference type="EC" id="4.2.1.136" evidence="11"/>
<dbReference type="InterPro" id="IPR000631">
    <property type="entry name" value="CARKD"/>
</dbReference>
<evidence type="ECO:0000259" key="13">
    <source>
        <dbReference type="PROSITE" id="PS51383"/>
    </source>
</evidence>
<gene>
    <name evidence="11" type="primary">nnrD</name>
    <name evidence="12" type="synonym">nnrE</name>
    <name evidence="15" type="ORF">HMPREF9193_00636</name>
</gene>
<comment type="subunit">
    <text evidence="11">Homotetramer.</text>
</comment>
<evidence type="ECO:0000256" key="6">
    <source>
        <dbReference type="ARBA" id="ARBA00023027"/>
    </source>
</evidence>
<evidence type="ECO:0000256" key="5">
    <source>
        <dbReference type="ARBA" id="ARBA00022857"/>
    </source>
</evidence>
<dbReference type="CDD" id="cd01171">
    <property type="entry name" value="YXKO-related"/>
    <property type="match status" value="1"/>
</dbReference>
<evidence type="ECO:0000256" key="3">
    <source>
        <dbReference type="ARBA" id="ARBA00022741"/>
    </source>
</evidence>
<comment type="function">
    <text evidence="12">Catalyzes the epimerization of the S- and R-forms of NAD(P)HX, a damaged form of NAD(P)H that is a result of enzymatic or heat-dependent hydration. This is a prerequisite for the S-specific NAD(P)H-hydrate dehydratase to allow the repair of both epimers of NAD(P)HX.</text>
</comment>
<feature type="binding site" evidence="12">
    <location>
        <position position="155"/>
    </location>
    <ligand>
        <name>K(+)</name>
        <dbReference type="ChEBI" id="CHEBI:29103"/>
    </ligand>
</feature>
<dbReference type="InterPro" id="IPR029056">
    <property type="entry name" value="Ribokinase-like"/>
</dbReference>
<organism evidence="15 16">
    <name type="scientific">Treponema lecithinolyticum ATCC 700332</name>
    <dbReference type="NCBI Taxonomy" id="1321815"/>
    <lineage>
        <taxon>Bacteria</taxon>
        <taxon>Pseudomonadati</taxon>
        <taxon>Spirochaetota</taxon>
        <taxon>Spirochaetia</taxon>
        <taxon>Spirochaetales</taxon>
        <taxon>Treponemataceae</taxon>
        <taxon>Treponema</taxon>
    </lineage>
</organism>
<comment type="catalytic activity">
    <reaction evidence="12">
        <text>(6R)-NADHX = (6S)-NADHX</text>
        <dbReference type="Rhea" id="RHEA:32215"/>
        <dbReference type="ChEBI" id="CHEBI:64074"/>
        <dbReference type="ChEBI" id="CHEBI:64075"/>
        <dbReference type="EC" id="5.1.99.6"/>
    </reaction>
</comment>
<evidence type="ECO:0000256" key="11">
    <source>
        <dbReference type="HAMAP-Rule" id="MF_01965"/>
    </source>
</evidence>
<dbReference type="Gene3D" id="3.40.1190.20">
    <property type="match status" value="1"/>
</dbReference>
<comment type="similarity">
    <text evidence="12">Belongs to the NnrE/AIBP family.</text>
</comment>
<dbReference type="InterPro" id="IPR036652">
    <property type="entry name" value="YjeF_N_dom_sf"/>
</dbReference>